<protein>
    <submittedName>
        <fullName evidence="2">Uncharacterized protein</fullName>
    </submittedName>
</protein>
<feature type="compositionally biased region" description="Polar residues" evidence="1">
    <location>
        <begin position="59"/>
        <end position="75"/>
    </location>
</feature>
<comment type="caution">
    <text evidence="2">The sequence shown here is derived from an EMBL/GenBank/DDBJ whole genome shotgun (WGS) entry which is preliminary data.</text>
</comment>
<evidence type="ECO:0000313" key="2">
    <source>
        <dbReference type="EMBL" id="PKB91887.1"/>
    </source>
</evidence>
<gene>
    <name evidence="2" type="ORF">RhiirA5_447091</name>
</gene>
<dbReference type="Proteomes" id="UP000232722">
    <property type="component" value="Unassembled WGS sequence"/>
</dbReference>
<evidence type="ECO:0000313" key="3">
    <source>
        <dbReference type="Proteomes" id="UP000232722"/>
    </source>
</evidence>
<evidence type="ECO:0000256" key="1">
    <source>
        <dbReference type="SAM" id="MobiDB-lite"/>
    </source>
</evidence>
<accession>A0A2N0NBE1</accession>
<dbReference type="EMBL" id="LLXJ01013340">
    <property type="protein sequence ID" value="PKB91887.1"/>
    <property type="molecule type" value="Genomic_DNA"/>
</dbReference>
<feature type="region of interest" description="Disordered" evidence="1">
    <location>
        <begin position="52"/>
        <end position="75"/>
    </location>
</feature>
<reference evidence="2 3" key="1">
    <citation type="submission" date="2016-04" db="EMBL/GenBank/DDBJ databases">
        <title>Genome analyses suggest a sexual origin of heterokaryosis in a supposedly ancient asexual fungus.</title>
        <authorList>
            <person name="Ropars J."/>
            <person name="Sedzielewska K."/>
            <person name="Noel J."/>
            <person name="Charron P."/>
            <person name="Farinelli L."/>
            <person name="Marton T."/>
            <person name="Kruger M."/>
            <person name="Pelin A."/>
            <person name="Brachmann A."/>
            <person name="Corradi N."/>
        </authorList>
    </citation>
    <scope>NUCLEOTIDE SEQUENCE [LARGE SCALE GENOMIC DNA]</scope>
    <source>
        <strain evidence="2 3">A5</strain>
    </source>
</reference>
<organism evidence="2 3">
    <name type="scientific">Rhizophagus irregularis</name>
    <dbReference type="NCBI Taxonomy" id="588596"/>
    <lineage>
        <taxon>Eukaryota</taxon>
        <taxon>Fungi</taxon>
        <taxon>Fungi incertae sedis</taxon>
        <taxon>Mucoromycota</taxon>
        <taxon>Glomeromycotina</taxon>
        <taxon>Glomeromycetes</taxon>
        <taxon>Glomerales</taxon>
        <taxon>Glomeraceae</taxon>
        <taxon>Rhizophagus</taxon>
    </lineage>
</organism>
<dbReference type="AlphaFoldDB" id="A0A2N0NBE1"/>
<reference evidence="2 3" key="2">
    <citation type="submission" date="2017-09" db="EMBL/GenBank/DDBJ databases">
        <title>Extensive intraspecific genome diversity in a model arbuscular mycorrhizal fungus.</title>
        <authorList>
            <person name="Chen E.C."/>
            <person name="Morin E."/>
            <person name="Beaudet D."/>
            <person name="Noel J."/>
            <person name="Ndikumana S."/>
            <person name="Charron P."/>
            <person name="St-Onge C."/>
            <person name="Giorgi J."/>
            <person name="Grigoriev I.V."/>
            <person name="Roux C."/>
            <person name="Martin F.M."/>
            <person name="Corradi N."/>
        </authorList>
    </citation>
    <scope>NUCLEOTIDE SEQUENCE [LARGE SCALE GENOMIC DNA]</scope>
    <source>
        <strain evidence="2 3">A5</strain>
    </source>
</reference>
<sequence length="105" mass="11715">MRPNRTISNGPVAGTKQSKDCITVLFTCNATGTILAAHIKWNGKIPYPIPSYLPKSHPNPKSQSHPYPKSQIPSHIPNNLIGHLSRDVTQISKKGNFASRKKWRF</sequence>
<proteinExistence type="predicted"/>
<name>A0A2N0NBE1_9GLOM</name>